<dbReference type="EMBL" id="KV453874">
    <property type="protein sequence ID" value="ODV82775.1"/>
    <property type="molecule type" value="Genomic_DNA"/>
</dbReference>
<evidence type="ECO:0000259" key="2">
    <source>
        <dbReference type="PROSITE" id="PS50908"/>
    </source>
</evidence>
<dbReference type="InterPro" id="IPR016135">
    <property type="entry name" value="UBQ-conjugating_enzyme/RWD"/>
</dbReference>
<protein>
    <recommendedName>
        <fullName evidence="2">RWD domain-containing protein</fullName>
    </recommendedName>
</protein>
<evidence type="ECO:0000313" key="4">
    <source>
        <dbReference type="Proteomes" id="UP000094801"/>
    </source>
</evidence>
<evidence type="ECO:0000256" key="1">
    <source>
        <dbReference type="SAM" id="Coils"/>
    </source>
</evidence>
<dbReference type="Pfam" id="PF05773">
    <property type="entry name" value="RWD"/>
    <property type="match status" value="1"/>
</dbReference>
<dbReference type="SMART" id="SM00591">
    <property type="entry name" value="RWD"/>
    <property type="match status" value="1"/>
</dbReference>
<dbReference type="OrthoDB" id="277175at2759"/>
<dbReference type="InterPro" id="IPR040213">
    <property type="entry name" value="GIR2-like"/>
</dbReference>
<keyword evidence="1" id="KW-0175">Coiled coil</keyword>
<dbReference type="PANTHER" id="PTHR12292">
    <property type="entry name" value="RWD DOMAIN-CONTAINING PROTEIN"/>
    <property type="match status" value="1"/>
</dbReference>
<dbReference type="InterPro" id="IPR006575">
    <property type="entry name" value="RWD_dom"/>
</dbReference>
<dbReference type="Gene3D" id="3.10.110.10">
    <property type="entry name" value="Ubiquitin Conjugating Enzyme"/>
    <property type="match status" value="1"/>
</dbReference>
<dbReference type="Proteomes" id="UP000094801">
    <property type="component" value="Unassembled WGS sequence"/>
</dbReference>
<name>A0A1E4STD4_9ASCO</name>
<sequence length="206" mass="23988">MDAAAAQEEQQQEIEILESIYPDELNIISPREFTINLLLDVESERKHALLLHVRYPELYPDVVPELTLDFGNTINKNLLNEDYDSDDDDDDDDDGELLRKLKLEAEENIGMPSIFTLTSSLKDQAENLFNEKLKESEKKIEDERLQREIEAQKKFVGTKVSPESFENWRVKFREEMGHNKRLDERFSAMHQGRLTGKEIFEKGLDG</sequence>
<organism evidence="3 4">
    <name type="scientific">[Candida] arabinofermentans NRRL YB-2248</name>
    <dbReference type="NCBI Taxonomy" id="983967"/>
    <lineage>
        <taxon>Eukaryota</taxon>
        <taxon>Fungi</taxon>
        <taxon>Dikarya</taxon>
        <taxon>Ascomycota</taxon>
        <taxon>Saccharomycotina</taxon>
        <taxon>Pichiomycetes</taxon>
        <taxon>Pichiales</taxon>
        <taxon>Pichiaceae</taxon>
        <taxon>Ogataea</taxon>
        <taxon>Ogataea/Candida clade</taxon>
    </lineage>
</organism>
<dbReference type="STRING" id="983967.A0A1E4STD4"/>
<keyword evidence="4" id="KW-1185">Reference proteome</keyword>
<dbReference type="PROSITE" id="PS50908">
    <property type="entry name" value="RWD"/>
    <property type="match status" value="1"/>
</dbReference>
<gene>
    <name evidence="3" type="ORF">CANARDRAFT_227180</name>
</gene>
<feature type="coiled-coil region" evidence="1">
    <location>
        <begin position="126"/>
        <end position="153"/>
    </location>
</feature>
<reference evidence="4" key="1">
    <citation type="submission" date="2016-04" db="EMBL/GenBank/DDBJ databases">
        <title>Comparative genomics of biotechnologically important yeasts.</title>
        <authorList>
            <consortium name="DOE Joint Genome Institute"/>
            <person name="Riley R."/>
            <person name="Haridas S."/>
            <person name="Wolfe K.H."/>
            <person name="Lopes M.R."/>
            <person name="Hittinger C.T."/>
            <person name="Goker M."/>
            <person name="Salamov A."/>
            <person name="Wisecaver J."/>
            <person name="Long T.M."/>
            <person name="Aerts A.L."/>
            <person name="Barry K."/>
            <person name="Choi C."/>
            <person name="Clum A."/>
            <person name="Coughlan A.Y."/>
            <person name="Deshpande S."/>
            <person name="Douglass A.P."/>
            <person name="Hanson S.J."/>
            <person name="Klenk H.-P."/>
            <person name="Labutti K."/>
            <person name="Lapidus A."/>
            <person name="Lindquist E."/>
            <person name="Lipzen A."/>
            <person name="Meier-Kolthoff J.P."/>
            <person name="Ohm R.A."/>
            <person name="Otillar R.P."/>
            <person name="Pangilinan J."/>
            <person name="Peng Y."/>
            <person name="Rokas A."/>
            <person name="Rosa C.A."/>
            <person name="Scheuner C."/>
            <person name="Sibirny A.A."/>
            <person name="Slot J.C."/>
            <person name="Stielow J.B."/>
            <person name="Sun H."/>
            <person name="Kurtzman C.P."/>
            <person name="Blackwell M."/>
            <person name="Grigoriev I.V."/>
            <person name="Jeffries T.W."/>
        </authorList>
    </citation>
    <scope>NUCLEOTIDE SEQUENCE [LARGE SCALE GENOMIC DNA]</scope>
    <source>
        <strain evidence="4">NRRL YB-2248</strain>
    </source>
</reference>
<evidence type="ECO:0000313" key="3">
    <source>
        <dbReference type="EMBL" id="ODV82775.1"/>
    </source>
</evidence>
<feature type="domain" description="RWD" evidence="2">
    <location>
        <begin position="12"/>
        <end position="128"/>
    </location>
</feature>
<proteinExistence type="predicted"/>
<feature type="non-terminal residue" evidence="3">
    <location>
        <position position="206"/>
    </location>
</feature>
<accession>A0A1E4STD4</accession>
<dbReference type="AlphaFoldDB" id="A0A1E4STD4"/>
<dbReference type="SUPFAM" id="SSF54495">
    <property type="entry name" value="UBC-like"/>
    <property type="match status" value="1"/>
</dbReference>